<feature type="domain" description="Glycosyl transferase family 28 C-terminal" evidence="1">
    <location>
        <begin position="235"/>
        <end position="344"/>
    </location>
</feature>
<sequence length="413" mass="45586">MSTVPNLANLSNAGRQRTVHLVYFDAGGGHRASALALEASIARAGLPWAVRLVNLREVLDPKNTFRRMTGMDPEDYYNKRIARGWTAGLAQELKVLQALIRWWHGPTVRVLQQHWLRTEPDLIVSLIPNFNRGLHESLAAVLPGVPFVTVLTDLADHPPRFWIDKGLGQHLVCGSAHAVQQARDAGHAPERIHATSGMLLRDDFYAPPPADRAAERRRLGLDPDRPTGIVLFGGQGSKAMRDIAKRLPDTQLILACGHNVALADALRALPARAPRLVLGFTPDVARTMHLADFFIGKPGPGSLSEAVQMHLPVIVVRNRWTLPQERYNTQWVRENGVGLVLASFAQVDRAVAELVADLPRYRAATQRMRNRAVFELPGLLQGILARADRPCDRATEPVRPVAQAVRPSLAAHR</sequence>
<accession>A0A502DJU5</accession>
<evidence type="ECO:0000313" key="3">
    <source>
        <dbReference type="Proteomes" id="UP000319212"/>
    </source>
</evidence>
<evidence type="ECO:0000313" key="2">
    <source>
        <dbReference type="EMBL" id="TPG25304.1"/>
    </source>
</evidence>
<comment type="caution">
    <text evidence="2">The sequence shown here is derived from an EMBL/GenBank/DDBJ whole genome shotgun (WGS) entry which is preliminary data.</text>
</comment>
<protein>
    <submittedName>
        <fullName evidence="2">Galactosyldiacylglycerol synthase</fullName>
    </submittedName>
</protein>
<dbReference type="Gene3D" id="3.40.50.2000">
    <property type="entry name" value="Glycogen Phosphorylase B"/>
    <property type="match status" value="1"/>
</dbReference>
<proteinExistence type="predicted"/>
<organism evidence="2 3">
    <name type="scientific">Variovorax guangxiensis</name>
    <dbReference type="NCBI Taxonomy" id="1775474"/>
    <lineage>
        <taxon>Bacteria</taxon>
        <taxon>Pseudomonadati</taxon>
        <taxon>Pseudomonadota</taxon>
        <taxon>Betaproteobacteria</taxon>
        <taxon>Burkholderiales</taxon>
        <taxon>Comamonadaceae</taxon>
        <taxon>Variovorax</taxon>
    </lineage>
</organism>
<evidence type="ECO:0000259" key="1">
    <source>
        <dbReference type="Pfam" id="PF04101"/>
    </source>
</evidence>
<dbReference type="PANTHER" id="PTHR43025:SF3">
    <property type="entry name" value="MONOGALACTOSYLDIACYLGLYCEROL SYNTHASE 1, CHLOROPLASTIC"/>
    <property type="match status" value="1"/>
</dbReference>
<dbReference type="InterPro" id="IPR050519">
    <property type="entry name" value="Glycosyltransf_28_UgtP"/>
</dbReference>
<dbReference type="SUPFAM" id="SSF53756">
    <property type="entry name" value="UDP-Glycosyltransferase/glycogen phosphorylase"/>
    <property type="match status" value="1"/>
</dbReference>
<dbReference type="Pfam" id="PF04101">
    <property type="entry name" value="Glyco_tran_28_C"/>
    <property type="match status" value="1"/>
</dbReference>
<dbReference type="Proteomes" id="UP000319212">
    <property type="component" value="Unassembled WGS sequence"/>
</dbReference>
<name>A0A502DJU5_9BURK</name>
<dbReference type="InterPro" id="IPR007235">
    <property type="entry name" value="Glyco_trans_28_C"/>
</dbReference>
<dbReference type="AlphaFoldDB" id="A0A502DJU5"/>
<dbReference type="PANTHER" id="PTHR43025">
    <property type="entry name" value="MONOGALACTOSYLDIACYLGLYCEROL SYNTHASE"/>
    <property type="match status" value="1"/>
</dbReference>
<dbReference type="RefSeq" id="WP_140843871.1">
    <property type="nucleotide sequence ID" value="NZ_RCZI01000005.1"/>
</dbReference>
<reference evidence="2 3" key="1">
    <citation type="journal article" date="2019" name="Environ. Microbiol.">
        <title>Species interactions and distinct microbial communities in high Arctic permafrost affected cryosols are associated with the CH4 and CO2 gas fluxes.</title>
        <authorList>
            <person name="Altshuler I."/>
            <person name="Hamel J."/>
            <person name="Turney S."/>
            <person name="Magnuson E."/>
            <person name="Levesque R."/>
            <person name="Greer C."/>
            <person name="Whyte L.G."/>
        </authorList>
    </citation>
    <scope>NUCLEOTIDE SEQUENCE [LARGE SCALE GENOMIC DNA]</scope>
    <source>
        <strain evidence="2 3">S06.C</strain>
    </source>
</reference>
<gene>
    <name evidence="2" type="ORF">EAH82_17285</name>
</gene>
<dbReference type="EMBL" id="RCZI01000005">
    <property type="protein sequence ID" value="TPG25304.1"/>
    <property type="molecule type" value="Genomic_DNA"/>
</dbReference>
<dbReference type="OrthoDB" id="9815663at2"/>
<dbReference type="GO" id="GO:0016758">
    <property type="term" value="F:hexosyltransferase activity"/>
    <property type="evidence" value="ECO:0007669"/>
    <property type="project" value="InterPro"/>
</dbReference>